<dbReference type="InterPro" id="IPR038213">
    <property type="entry name" value="IFI6/IFI27-like_sf"/>
</dbReference>
<comment type="caution">
    <text evidence="2">The sequence shown here is derived from an EMBL/GenBank/DDBJ whole genome shotgun (WGS) entry which is preliminary data.</text>
</comment>
<feature type="transmembrane region" description="Helical" evidence="1">
    <location>
        <begin position="122"/>
        <end position="142"/>
    </location>
</feature>
<feature type="transmembrane region" description="Helical" evidence="1">
    <location>
        <begin position="187"/>
        <end position="206"/>
    </location>
</feature>
<proteinExistence type="predicted"/>
<evidence type="ECO:0000313" key="3">
    <source>
        <dbReference type="Proteomes" id="UP000230002"/>
    </source>
</evidence>
<keyword evidence="3" id="KW-1185">Reference proteome</keyword>
<keyword evidence="1" id="KW-0812">Transmembrane</keyword>
<reference evidence="2 3" key="1">
    <citation type="journal article" date="2015" name="Sci. Rep.">
        <title>Chromosome-level genome map provides insights into diverse defense mechanisms in the medicinal fungus Ganoderma sinense.</title>
        <authorList>
            <person name="Zhu Y."/>
            <person name="Xu J."/>
            <person name="Sun C."/>
            <person name="Zhou S."/>
            <person name="Xu H."/>
            <person name="Nelson D.R."/>
            <person name="Qian J."/>
            <person name="Song J."/>
            <person name="Luo H."/>
            <person name="Xiang L."/>
            <person name="Li Y."/>
            <person name="Xu Z."/>
            <person name="Ji A."/>
            <person name="Wang L."/>
            <person name="Lu S."/>
            <person name="Hayward A."/>
            <person name="Sun W."/>
            <person name="Li X."/>
            <person name="Schwartz D.C."/>
            <person name="Wang Y."/>
            <person name="Chen S."/>
        </authorList>
    </citation>
    <scope>NUCLEOTIDE SEQUENCE [LARGE SCALE GENOMIC DNA]</scope>
    <source>
        <strain evidence="2 3">ZZ0214-1</strain>
    </source>
</reference>
<sequence length="207" mass="21442">MSPIPFGMFPLDSYANLAQSAFNASTGGLLIDIPKVHMPWLDEARNTTLSFYEGLPPVTIVASSNSAHTPSRDPPRYGGHRHCIRKEHPEEVKAVGIVILVVVAAVIGLCVVLPALLSVLAAVGTCLAAVCKGVIIAVVWVLGAIKYLFVLLAAGILRVVGFTAEGIAAGSMAAGVQSVVYGGLTRGVFSVFQALGVILGRLALAVA</sequence>
<dbReference type="Gene3D" id="6.10.110.10">
    <property type="match status" value="1"/>
</dbReference>
<name>A0A2G8SB71_9APHY</name>
<keyword evidence="1" id="KW-1133">Transmembrane helix</keyword>
<dbReference type="AlphaFoldDB" id="A0A2G8SB71"/>
<feature type="transmembrane region" description="Helical" evidence="1">
    <location>
        <begin position="149"/>
        <end position="175"/>
    </location>
</feature>
<dbReference type="Proteomes" id="UP000230002">
    <property type="component" value="Unassembled WGS sequence"/>
</dbReference>
<evidence type="ECO:0000313" key="2">
    <source>
        <dbReference type="EMBL" id="PIL31015.1"/>
    </source>
</evidence>
<organism evidence="2 3">
    <name type="scientific">Ganoderma sinense ZZ0214-1</name>
    <dbReference type="NCBI Taxonomy" id="1077348"/>
    <lineage>
        <taxon>Eukaryota</taxon>
        <taxon>Fungi</taxon>
        <taxon>Dikarya</taxon>
        <taxon>Basidiomycota</taxon>
        <taxon>Agaricomycotina</taxon>
        <taxon>Agaricomycetes</taxon>
        <taxon>Polyporales</taxon>
        <taxon>Polyporaceae</taxon>
        <taxon>Ganoderma</taxon>
    </lineage>
</organism>
<gene>
    <name evidence="2" type="ORF">GSI_05708</name>
</gene>
<dbReference type="OrthoDB" id="440424at2759"/>
<protein>
    <submittedName>
        <fullName evidence="2">Uncharacterized protein</fullName>
    </submittedName>
</protein>
<feature type="transmembrane region" description="Helical" evidence="1">
    <location>
        <begin position="94"/>
        <end position="116"/>
    </location>
</feature>
<accession>A0A2G8SB71</accession>
<evidence type="ECO:0000256" key="1">
    <source>
        <dbReference type="SAM" id="Phobius"/>
    </source>
</evidence>
<keyword evidence="1" id="KW-0472">Membrane</keyword>
<dbReference type="EMBL" id="AYKW01000012">
    <property type="protein sequence ID" value="PIL31015.1"/>
    <property type="molecule type" value="Genomic_DNA"/>
</dbReference>